<comment type="catalytic activity">
    <reaction evidence="2">
        <text>a ribonucleoside 5'-diphosphate + ATP = a ribonucleoside 5'-triphosphate + ADP</text>
        <dbReference type="Rhea" id="RHEA:18113"/>
        <dbReference type="ChEBI" id="CHEBI:30616"/>
        <dbReference type="ChEBI" id="CHEBI:57930"/>
        <dbReference type="ChEBI" id="CHEBI:61557"/>
        <dbReference type="ChEBI" id="CHEBI:456216"/>
        <dbReference type="EC" id="2.7.4.6"/>
    </reaction>
</comment>
<keyword evidence="11" id="KW-1185">Reference proteome</keyword>
<dbReference type="RefSeq" id="XP_013899157.1">
    <property type="nucleotide sequence ID" value="XM_014043703.1"/>
</dbReference>
<keyword evidence="6" id="KW-0206">Cytoskeleton</keyword>
<feature type="domain" description="DM10" evidence="9">
    <location>
        <begin position="1"/>
        <end position="89"/>
    </location>
</feature>
<evidence type="ECO:0000256" key="8">
    <source>
        <dbReference type="PROSITE-ProRule" id="PRU00706"/>
    </source>
</evidence>
<evidence type="ECO:0000256" key="3">
    <source>
        <dbReference type="ARBA" id="ARBA00004138"/>
    </source>
</evidence>
<dbReference type="InterPro" id="IPR036850">
    <property type="entry name" value="NDK-like_dom_sf"/>
</dbReference>
<keyword evidence="7" id="KW-0966">Cell projection</keyword>
<proteinExistence type="inferred from homology"/>
<dbReference type="InterPro" id="IPR006602">
    <property type="entry name" value="DM10_dom"/>
</dbReference>
<name>A0A0D2JLP4_9CHLO</name>
<evidence type="ECO:0000259" key="9">
    <source>
        <dbReference type="PROSITE" id="PS51336"/>
    </source>
</evidence>
<dbReference type="PROSITE" id="PS51374">
    <property type="entry name" value="NDPK_LIKE"/>
    <property type="match status" value="1"/>
</dbReference>
<evidence type="ECO:0000256" key="1">
    <source>
        <dbReference type="ARBA" id="ARBA00000082"/>
    </source>
</evidence>
<dbReference type="Proteomes" id="UP000054498">
    <property type="component" value="Unassembled WGS sequence"/>
</dbReference>
<comment type="similarity">
    <text evidence="8">Belongs to the NDK family.</text>
</comment>
<reference evidence="10 11" key="1">
    <citation type="journal article" date="2013" name="BMC Genomics">
        <title>Reconstruction of the lipid metabolism for the microalga Monoraphidium neglectum from its genome sequence reveals characteristics suitable for biofuel production.</title>
        <authorList>
            <person name="Bogen C."/>
            <person name="Al-Dilaimi A."/>
            <person name="Albersmeier A."/>
            <person name="Wichmann J."/>
            <person name="Grundmann M."/>
            <person name="Rupp O."/>
            <person name="Lauersen K.J."/>
            <person name="Blifernez-Klassen O."/>
            <person name="Kalinowski J."/>
            <person name="Goesmann A."/>
            <person name="Mussgnug J.H."/>
            <person name="Kruse O."/>
        </authorList>
    </citation>
    <scope>NUCLEOTIDE SEQUENCE [LARGE SCALE GENOMIC DNA]</scope>
    <source>
        <strain evidence="10 11">SAG 48.87</strain>
    </source>
</reference>
<dbReference type="Gene3D" id="3.30.70.141">
    <property type="entry name" value="Nucleoside diphosphate kinase-like domain"/>
    <property type="match status" value="1"/>
</dbReference>
<evidence type="ECO:0000313" key="10">
    <source>
        <dbReference type="EMBL" id="KIZ00138.1"/>
    </source>
</evidence>
<dbReference type="EMBL" id="KK101641">
    <property type="protein sequence ID" value="KIZ00138.1"/>
    <property type="molecule type" value="Genomic_DNA"/>
</dbReference>
<evidence type="ECO:0000256" key="4">
    <source>
        <dbReference type="ARBA" id="ARBA00004245"/>
    </source>
</evidence>
<evidence type="ECO:0000256" key="7">
    <source>
        <dbReference type="ARBA" id="ARBA00023273"/>
    </source>
</evidence>
<dbReference type="Pfam" id="PF00334">
    <property type="entry name" value="NDK"/>
    <property type="match status" value="1"/>
</dbReference>
<dbReference type="OrthoDB" id="2162449at2759"/>
<evidence type="ECO:0000256" key="6">
    <source>
        <dbReference type="ARBA" id="ARBA00023212"/>
    </source>
</evidence>
<sequence length="180" mass="19897">MASRLAFIADWLDPNSGVLWRYQLFYYPDTGEVEMFDVKNRRHFLKRIKYDGLAAEQLFPGAVVTVYARQLRVTDFGDDATRRAVEARAERTLAMVKPDAVRHTGKILQAVGGSGLQVANVRMARLSRGDAQEFYAAHADAPYFEKVRRGRAPDAGAAGVGWCGSTRQWGALGPSACARS</sequence>
<dbReference type="GO" id="GO:0004550">
    <property type="term" value="F:nucleoside diphosphate kinase activity"/>
    <property type="evidence" value="ECO:0007669"/>
    <property type="project" value="UniProtKB-EC"/>
</dbReference>
<dbReference type="GO" id="GO:0005879">
    <property type="term" value="C:axonemal microtubule"/>
    <property type="evidence" value="ECO:0007669"/>
    <property type="project" value="TreeGrafter"/>
</dbReference>
<comment type="catalytic activity">
    <reaction evidence="1">
        <text>a 2'-deoxyribonucleoside 5'-diphosphate + ATP = a 2'-deoxyribonucleoside 5'-triphosphate + ADP</text>
        <dbReference type="Rhea" id="RHEA:44640"/>
        <dbReference type="ChEBI" id="CHEBI:30616"/>
        <dbReference type="ChEBI" id="CHEBI:61560"/>
        <dbReference type="ChEBI" id="CHEBI:73316"/>
        <dbReference type="ChEBI" id="CHEBI:456216"/>
        <dbReference type="EC" id="2.7.4.6"/>
    </reaction>
</comment>
<dbReference type="GeneID" id="25740697"/>
<dbReference type="KEGG" id="mng:MNEG_7821"/>
<accession>A0A0D2JLP4</accession>
<dbReference type="PANTHER" id="PTHR43109:SF2">
    <property type="entry name" value="NUCLEOSIDE DIPHOSPHATE KINASE 7"/>
    <property type="match status" value="1"/>
</dbReference>
<evidence type="ECO:0000256" key="2">
    <source>
        <dbReference type="ARBA" id="ARBA00000937"/>
    </source>
</evidence>
<dbReference type="InterPro" id="IPR034907">
    <property type="entry name" value="NDK-like_dom"/>
</dbReference>
<keyword evidence="10" id="KW-0808">Transferase</keyword>
<dbReference type="PANTHER" id="PTHR43109">
    <property type="entry name" value="NUCLEOSIDE DIPHOSPHATE KINASE 7"/>
    <property type="match status" value="1"/>
</dbReference>
<dbReference type="Pfam" id="PF25364">
    <property type="entry name" value="PH_NDK7_N"/>
    <property type="match status" value="1"/>
</dbReference>
<dbReference type="SUPFAM" id="SSF54919">
    <property type="entry name" value="Nucleoside diphosphate kinase, NDK"/>
    <property type="match status" value="1"/>
</dbReference>
<keyword evidence="5" id="KW-0963">Cytoplasm</keyword>
<dbReference type="PROSITE" id="PS51336">
    <property type="entry name" value="DM10"/>
    <property type="match status" value="1"/>
</dbReference>
<evidence type="ECO:0000256" key="5">
    <source>
        <dbReference type="ARBA" id="ARBA00022490"/>
    </source>
</evidence>
<comment type="caution">
    <text evidence="8">Lacks conserved residue(s) required for the propagation of feature annotation.</text>
</comment>
<comment type="subcellular location">
    <subcellularLocation>
        <location evidence="3">Cell projection</location>
        <location evidence="3">Cilium</location>
    </subcellularLocation>
    <subcellularLocation>
        <location evidence="4">Cytoplasm</location>
        <location evidence="4">Cytoskeleton</location>
    </subcellularLocation>
</comment>
<dbReference type="STRING" id="145388.A0A0D2JLP4"/>
<dbReference type="SMART" id="SM00562">
    <property type="entry name" value="NDK"/>
    <property type="match status" value="1"/>
</dbReference>
<gene>
    <name evidence="10" type="ORF">MNEG_7821</name>
</gene>
<dbReference type="SMART" id="SM00676">
    <property type="entry name" value="DM10"/>
    <property type="match status" value="1"/>
</dbReference>
<organism evidence="10 11">
    <name type="scientific">Monoraphidium neglectum</name>
    <dbReference type="NCBI Taxonomy" id="145388"/>
    <lineage>
        <taxon>Eukaryota</taxon>
        <taxon>Viridiplantae</taxon>
        <taxon>Chlorophyta</taxon>
        <taxon>core chlorophytes</taxon>
        <taxon>Chlorophyceae</taxon>
        <taxon>CS clade</taxon>
        <taxon>Sphaeropleales</taxon>
        <taxon>Selenastraceae</taxon>
        <taxon>Monoraphidium</taxon>
    </lineage>
</organism>
<dbReference type="AlphaFoldDB" id="A0A0D2JLP4"/>
<dbReference type="EC" id="2.7.4.6" evidence="10"/>
<protein>
    <submittedName>
        <fullName evidence="10">Nucleoside-diphosphate kinase</fullName>
        <ecNumber evidence="10">2.7.4.6</ecNumber>
    </submittedName>
</protein>
<dbReference type="InterPro" id="IPR057579">
    <property type="entry name" value="DM10_NDK7"/>
</dbReference>
<evidence type="ECO:0000313" key="11">
    <source>
        <dbReference type="Proteomes" id="UP000054498"/>
    </source>
</evidence>
<keyword evidence="10" id="KW-0418">Kinase</keyword>